<dbReference type="InterPro" id="IPR035595">
    <property type="entry name" value="UDP_glycos_trans_CS"/>
</dbReference>
<dbReference type="PROSITE" id="PS00375">
    <property type="entry name" value="UDPGT"/>
    <property type="match status" value="1"/>
</dbReference>
<evidence type="ECO:0000256" key="5">
    <source>
        <dbReference type="SAM" id="Phobius"/>
    </source>
</evidence>
<dbReference type="GO" id="GO:0008194">
    <property type="term" value="F:UDP-glycosyltransferase activity"/>
    <property type="evidence" value="ECO:0007669"/>
    <property type="project" value="InterPro"/>
</dbReference>
<dbReference type="FunFam" id="3.40.50.2000:FF:000050">
    <property type="entry name" value="UDP-glucuronosyltransferase"/>
    <property type="match status" value="1"/>
</dbReference>
<dbReference type="CDD" id="cd03784">
    <property type="entry name" value="GT1_Gtf-like"/>
    <property type="match status" value="1"/>
</dbReference>
<evidence type="ECO:0000256" key="2">
    <source>
        <dbReference type="ARBA" id="ARBA00022676"/>
    </source>
</evidence>
<feature type="signal peptide" evidence="6">
    <location>
        <begin position="1"/>
        <end position="20"/>
    </location>
</feature>
<evidence type="ECO:0000256" key="6">
    <source>
        <dbReference type="SAM" id="SignalP"/>
    </source>
</evidence>
<name>A0AAN9ZAT0_9ORTH</name>
<dbReference type="PANTHER" id="PTHR48043">
    <property type="entry name" value="EG:EG0003.4 PROTEIN-RELATED"/>
    <property type="match status" value="1"/>
</dbReference>
<keyword evidence="2 4" id="KW-0328">Glycosyltransferase</keyword>
<keyword evidence="5" id="KW-1133">Transmembrane helix</keyword>
<protein>
    <recommendedName>
        <fullName evidence="9">UDP-glucuronosyltransferase</fullName>
    </recommendedName>
</protein>
<dbReference type="Pfam" id="PF00201">
    <property type="entry name" value="UDPGT"/>
    <property type="match status" value="1"/>
</dbReference>
<gene>
    <name evidence="7" type="ORF">R5R35_000658</name>
</gene>
<dbReference type="InterPro" id="IPR002213">
    <property type="entry name" value="UDP_glucos_trans"/>
</dbReference>
<keyword evidence="6" id="KW-0732">Signal</keyword>
<evidence type="ECO:0000256" key="4">
    <source>
        <dbReference type="RuleBase" id="RU003718"/>
    </source>
</evidence>
<dbReference type="AlphaFoldDB" id="A0AAN9ZAT0"/>
<evidence type="ECO:0000313" key="7">
    <source>
        <dbReference type="EMBL" id="KAK7868260.1"/>
    </source>
</evidence>
<accession>A0AAN9ZAT0</accession>
<evidence type="ECO:0008006" key="9">
    <source>
        <dbReference type="Google" id="ProtNLM"/>
    </source>
</evidence>
<keyword evidence="3 4" id="KW-0808">Transferase</keyword>
<reference evidence="7 8" key="1">
    <citation type="submission" date="2024-03" db="EMBL/GenBank/DDBJ databases">
        <title>The genome assembly and annotation of the cricket Gryllus longicercus Weissman &amp; Gray.</title>
        <authorList>
            <person name="Szrajer S."/>
            <person name="Gray D."/>
            <person name="Ylla G."/>
        </authorList>
    </citation>
    <scope>NUCLEOTIDE SEQUENCE [LARGE SCALE GENOMIC DNA]</scope>
    <source>
        <strain evidence="7">DAG 2021-001</strain>
        <tissue evidence="7">Whole body minus gut</tissue>
    </source>
</reference>
<keyword evidence="5" id="KW-0812">Transmembrane</keyword>
<feature type="chain" id="PRO_5042832158" description="UDP-glucuronosyltransferase" evidence="6">
    <location>
        <begin position="21"/>
        <end position="545"/>
    </location>
</feature>
<evidence type="ECO:0000313" key="8">
    <source>
        <dbReference type="Proteomes" id="UP001378592"/>
    </source>
</evidence>
<feature type="transmembrane region" description="Helical" evidence="5">
    <location>
        <begin position="480"/>
        <end position="504"/>
    </location>
</feature>
<keyword evidence="8" id="KW-1185">Reference proteome</keyword>
<dbReference type="Gene3D" id="3.40.50.2000">
    <property type="entry name" value="Glycogen Phosphorylase B"/>
    <property type="match status" value="2"/>
</dbReference>
<comment type="caution">
    <text evidence="7">The sequence shown here is derived from an EMBL/GenBank/DDBJ whole genome shotgun (WGS) entry which is preliminary data.</text>
</comment>
<evidence type="ECO:0000256" key="1">
    <source>
        <dbReference type="ARBA" id="ARBA00009995"/>
    </source>
</evidence>
<keyword evidence="5" id="KW-0472">Membrane</keyword>
<comment type="similarity">
    <text evidence="1 4">Belongs to the UDP-glycosyltransferase family.</text>
</comment>
<dbReference type="PANTHER" id="PTHR48043:SF145">
    <property type="entry name" value="FI06409P-RELATED"/>
    <property type="match status" value="1"/>
</dbReference>
<dbReference type="InterPro" id="IPR050271">
    <property type="entry name" value="UDP-glycosyltransferase"/>
</dbReference>
<evidence type="ECO:0000256" key="3">
    <source>
        <dbReference type="ARBA" id="ARBA00022679"/>
    </source>
</evidence>
<dbReference type="SUPFAM" id="SSF53756">
    <property type="entry name" value="UDP-Glycosyltransferase/glycogen phosphorylase"/>
    <property type="match status" value="1"/>
</dbReference>
<sequence length="545" mass="59532">MLRRCAGAALLLLLLGGGGGAPVAEAGRVLGLVPVPARSHFIAFERLFKALAARGHQVDMVSHFPQKAPSPNYTDISLRGTTPNFENSFSVEYVLDKHFFNLMQFIWQGSFDSCRKMLEYPPVKELVSSGTHYDVVVVEVFGSDCGYGLAHQLGAPAIGLTTLTGLPWMDARVGNPSPPSHVPVSFLPFTPRMGFWERVLNAAGQLYAVVGERVVGRRLTDAFLQRYLGEGAPPLEDLLRNTSLVMVNSHFSLNGARATVPGYVEVGGLHVDSQPGELPEDLHAWVEGAGDGVVLATFGSLVQAETLPGERLRGFARALGALRQRVVWKVDPARLPFALPRNVLPVGWVPQQALLSHPNVRAFVTHGGLGGVQEAVHWGVPMVVVPFFTDQRQNGLLLQERGAGRVVFYKDLGEDSLLAALAAVLGDPSYRENARRLSQQFRDRPQAPLETAVWWTEYVMRHRGAPHLRSAAVDLAWPQLWLLDVGAALLAILALLAAALWLAARALAEWRRGLQDASRQPWITISNGKAHYAPNGTNRPKHKTH</sequence>
<dbReference type="EMBL" id="JAZDUA010000098">
    <property type="protein sequence ID" value="KAK7868260.1"/>
    <property type="molecule type" value="Genomic_DNA"/>
</dbReference>
<organism evidence="7 8">
    <name type="scientific">Gryllus longicercus</name>
    <dbReference type="NCBI Taxonomy" id="2509291"/>
    <lineage>
        <taxon>Eukaryota</taxon>
        <taxon>Metazoa</taxon>
        <taxon>Ecdysozoa</taxon>
        <taxon>Arthropoda</taxon>
        <taxon>Hexapoda</taxon>
        <taxon>Insecta</taxon>
        <taxon>Pterygota</taxon>
        <taxon>Neoptera</taxon>
        <taxon>Polyneoptera</taxon>
        <taxon>Orthoptera</taxon>
        <taxon>Ensifera</taxon>
        <taxon>Gryllidea</taxon>
        <taxon>Grylloidea</taxon>
        <taxon>Gryllidae</taxon>
        <taxon>Gryllinae</taxon>
        <taxon>Gryllus</taxon>
    </lineage>
</organism>
<dbReference type="Proteomes" id="UP001378592">
    <property type="component" value="Unassembled WGS sequence"/>
</dbReference>
<proteinExistence type="inferred from homology"/>